<name>A0A495JB27_9SPHI</name>
<dbReference type="AlphaFoldDB" id="A0A495JB27"/>
<comment type="caution">
    <text evidence="1">The sequence shown here is derived from an EMBL/GenBank/DDBJ whole genome shotgun (WGS) entry which is preliminary data.</text>
</comment>
<keyword evidence="2" id="KW-1185">Reference proteome</keyword>
<accession>A0A495JB27</accession>
<proteinExistence type="predicted"/>
<reference evidence="1 2" key="1">
    <citation type="submission" date="2018-10" db="EMBL/GenBank/DDBJ databases">
        <title>Genomic Encyclopedia of Archaeal and Bacterial Type Strains, Phase II (KMG-II): from individual species to whole genera.</title>
        <authorList>
            <person name="Goeker M."/>
        </authorList>
    </citation>
    <scope>NUCLEOTIDE SEQUENCE [LARGE SCALE GENOMIC DNA]</scope>
    <source>
        <strain evidence="1 2">DSM 18602</strain>
    </source>
</reference>
<organism evidence="1 2">
    <name type="scientific">Mucilaginibacter gracilis</name>
    <dbReference type="NCBI Taxonomy" id="423350"/>
    <lineage>
        <taxon>Bacteria</taxon>
        <taxon>Pseudomonadati</taxon>
        <taxon>Bacteroidota</taxon>
        <taxon>Sphingobacteriia</taxon>
        <taxon>Sphingobacteriales</taxon>
        <taxon>Sphingobacteriaceae</taxon>
        <taxon>Mucilaginibacter</taxon>
    </lineage>
</organism>
<sequence>MFWMSFITVHRRFSALRLKPVAKMPVLRHICFIKQQINMKTLLAVQIIQLIVKGAAFVQHLIHLSGHLIK</sequence>
<dbReference type="Proteomes" id="UP000268007">
    <property type="component" value="Unassembled WGS sequence"/>
</dbReference>
<dbReference type="EMBL" id="RBKU01000001">
    <property type="protein sequence ID" value="RKR85259.1"/>
    <property type="molecule type" value="Genomic_DNA"/>
</dbReference>
<protein>
    <submittedName>
        <fullName evidence="1">Uncharacterized protein</fullName>
    </submittedName>
</protein>
<evidence type="ECO:0000313" key="1">
    <source>
        <dbReference type="EMBL" id="RKR85259.1"/>
    </source>
</evidence>
<gene>
    <name evidence="1" type="ORF">BDD43_5523</name>
</gene>
<evidence type="ECO:0000313" key="2">
    <source>
        <dbReference type="Proteomes" id="UP000268007"/>
    </source>
</evidence>